<dbReference type="Proteomes" id="UP000249915">
    <property type="component" value="Unassembled WGS sequence"/>
</dbReference>
<organism evidence="1 2">
    <name type="scientific">Prauserella muralis</name>
    <dbReference type="NCBI Taxonomy" id="588067"/>
    <lineage>
        <taxon>Bacteria</taxon>
        <taxon>Bacillati</taxon>
        <taxon>Actinomycetota</taxon>
        <taxon>Actinomycetes</taxon>
        <taxon>Pseudonocardiales</taxon>
        <taxon>Pseudonocardiaceae</taxon>
        <taxon>Prauserella</taxon>
    </lineage>
</organism>
<evidence type="ECO:0000313" key="1">
    <source>
        <dbReference type="EMBL" id="PXY21159.1"/>
    </source>
</evidence>
<name>A0A2V4ANE3_9PSEU</name>
<protein>
    <submittedName>
        <fullName evidence="1">Uncharacterized protein</fullName>
    </submittedName>
</protein>
<dbReference type="AlphaFoldDB" id="A0A2V4ANE3"/>
<gene>
    <name evidence="1" type="ORF">BAY60_27210</name>
</gene>
<proteinExistence type="predicted"/>
<accession>A0A2V4ANE3</accession>
<dbReference type="EMBL" id="MASW01000006">
    <property type="protein sequence ID" value="PXY21159.1"/>
    <property type="molecule type" value="Genomic_DNA"/>
</dbReference>
<sequence length="75" mass="8430">MPQSPWMTTSEIAAYTGRHQENVLLALKRGLLVGVQPGPGCTWRARRTEVDRWADAGCPYRVTGKHKARRKLRAA</sequence>
<reference evidence="1 2" key="1">
    <citation type="submission" date="2016-07" db="EMBL/GenBank/DDBJ databases">
        <title>Draft genome sequence of Prauserella muralis DSM 45305, isolated from a mould-covered wall in an indoor environment.</title>
        <authorList>
            <person name="Ruckert C."/>
            <person name="Albersmeier A."/>
            <person name="Jiang C.-L."/>
            <person name="Jiang Y."/>
            <person name="Kalinowski J."/>
            <person name="Schneider O."/>
            <person name="Winkler A."/>
            <person name="Zotchev S.B."/>
        </authorList>
    </citation>
    <scope>NUCLEOTIDE SEQUENCE [LARGE SCALE GENOMIC DNA]</scope>
    <source>
        <strain evidence="1 2">DSM 45305</strain>
    </source>
</reference>
<keyword evidence="2" id="KW-1185">Reference proteome</keyword>
<comment type="caution">
    <text evidence="1">The sequence shown here is derived from an EMBL/GenBank/DDBJ whole genome shotgun (WGS) entry which is preliminary data.</text>
</comment>
<evidence type="ECO:0000313" key="2">
    <source>
        <dbReference type="Proteomes" id="UP000249915"/>
    </source>
</evidence>